<accession>A0ABV6A155</accession>
<dbReference type="Proteomes" id="UP001589693">
    <property type="component" value="Unassembled WGS sequence"/>
</dbReference>
<feature type="domain" description="EAL" evidence="3">
    <location>
        <begin position="450"/>
        <end position="711"/>
    </location>
</feature>
<dbReference type="SUPFAM" id="SSF55785">
    <property type="entry name" value="PYP-like sensor domain (PAS domain)"/>
    <property type="match status" value="1"/>
</dbReference>
<name>A0ABV6A155_9PSEU</name>
<dbReference type="SMART" id="SM00091">
    <property type="entry name" value="PAS"/>
    <property type="match status" value="1"/>
</dbReference>
<dbReference type="InterPro" id="IPR035965">
    <property type="entry name" value="PAS-like_dom_sf"/>
</dbReference>
<dbReference type="PANTHER" id="PTHR44757:SF2">
    <property type="entry name" value="BIOFILM ARCHITECTURE MAINTENANCE PROTEIN MBAA"/>
    <property type="match status" value="1"/>
</dbReference>
<dbReference type="Pfam" id="PF00563">
    <property type="entry name" value="EAL"/>
    <property type="match status" value="1"/>
</dbReference>
<dbReference type="InterPro" id="IPR052155">
    <property type="entry name" value="Biofilm_reg_signaling"/>
</dbReference>
<feature type="domain" description="PAS" evidence="1">
    <location>
        <begin position="150"/>
        <end position="220"/>
    </location>
</feature>
<dbReference type="CDD" id="cd00130">
    <property type="entry name" value="PAS"/>
    <property type="match status" value="1"/>
</dbReference>
<dbReference type="CDD" id="cd01948">
    <property type="entry name" value="EAL"/>
    <property type="match status" value="1"/>
</dbReference>
<reference evidence="5 6" key="1">
    <citation type="submission" date="2024-09" db="EMBL/GenBank/DDBJ databases">
        <authorList>
            <person name="Sun Q."/>
            <person name="Mori K."/>
        </authorList>
    </citation>
    <scope>NUCLEOTIDE SEQUENCE [LARGE SCALE GENOMIC DNA]</scope>
    <source>
        <strain evidence="5 6">TBRC 7907</strain>
    </source>
</reference>
<dbReference type="Gene3D" id="3.30.70.270">
    <property type="match status" value="1"/>
</dbReference>
<dbReference type="NCBIfam" id="TIGR00229">
    <property type="entry name" value="sensory_box"/>
    <property type="match status" value="1"/>
</dbReference>
<dbReference type="CDD" id="cd01949">
    <property type="entry name" value="GGDEF"/>
    <property type="match status" value="1"/>
</dbReference>
<sequence>MTPATESEQPACARFARTWVRSIAGTSYVSLSLAETEQLLLLYTERLVQALFADPFRSTPAREVGFHLVNAHFTGIETLSRSVALLGDELLSELGLEGDERLQVRVAALQGALSAGYAQALRERTLDEQEAIRQAVLDARDAAEQARRASEARFRAVFAEAAIGIAIGDVRGRIVEANASLQRMLGYGLDELRKRRARDFMLSDDAAEVWRLYNELVRGHREHFRVDKRFVRGDGAEIWTNLTVSLIRDEQGAPNYVVVMVEDVTDRHLLQTRLRHQALHDPLTGLSNRSLFMDQLARVFENAERDTRVGLCYLDLDGFKVINDSLGHDVGDQLLVAVAQRLDTYVSGRGRLVARMGGDEFVILIEHTRSTEDVITVADQVLHGLTKPIKVGRHELTVSASIGLVEREVVGTTPADVMRDADITLYWAKADGRSRWAQFDAERNAREVARFTLSATMPSALERGEFYVDYQPLVRLADTRVVGVEALVRWQHPEFGRLAPDRFIELAEETGMIVPLGLWVLEQACAQAKDWEERFGADAPFVSVNLAVRQLRDPRLVSDVARILAKVGLRPHRLQLELTESAIMGNADEPLDALRALYDMGVRIAIDDFGTGYSNLAYLRNLPVHELKIAGSFVEGLRVRVGQDGGEVDQQIVATLVSLAHTLGLTVTAENVETTAQAQRLRTIGCDSGQGWLFARPGPAVQIDKLITACPTDL</sequence>
<comment type="caution">
    <text evidence="5">The sequence shown here is derived from an EMBL/GenBank/DDBJ whole genome shotgun (WGS) entry which is preliminary data.</text>
</comment>
<dbReference type="InterPro" id="IPR001610">
    <property type="entry name" value="PAC"/>
</dbReference>
<dbReference type="SMART" id="SM00086">
    <property type="entry name" value="PAC"/>
    <property type="match status" value="1"/>
</dbReference>
<dbReference type="Gene3D" id="3.30.450.20">
    <property type="entry name" value="PAS domain"/>
    <property type="match status" value="1"/>
</dbReference>
<feature type="domain" description="GGDEF" evidence="4">
    <location>
        <begin position="307"/>
        <end position="441"/>
    </location>
</feature>
<dbReference type="InterPro" id="IPR043128">
    <property type="entry name" value="Rev_trsase/Diguanyl_cyclase"/>
</dbReference>
<evidence type="ECO:0000259" key="1">
    <source>
        <dbReference type="PROSITE" id="PS50112"/>
    </source>
</evidence>
<dbReference type="PANTHER" id="PTHR44757">
    <property type="entry name" value="DIGUANYLATE CYCLASE DGCP"/>
    <property type="match status" value="1"/>
</dbReference>
<dbReference type="SMART" id="SM00052">
    <property type="entry name" value="EAL"/>
    <property type="match status" value="1"/>
</dbReference>
<organism evidence="5 6">
    <name type="scientific">Allokutzneria oryzae</name>
    <dbReference type="NCBI Taxonomy" id="1378989"/>
    <lineage>
        <taxon>Bacteria</taxon>
        <taxon>Bacillati</taxon>
        <taxon>Actinomycetota</taxon>
        <taxon>Actinomycetes</taxon>
        <taxon>Pseudonocardiales</taxon>
        <taxon>Pseudonocardiaceae</taxon>
        <taxon>Allokutzneria</taxon>
    </lineage>
</organism>
<dbReference type="InterPro" id="IPR000700">
    <property type="entry name" value="PAS-assoc_C"/>
</dbReference>
<evidence type="ECO:0000313" key="5">
    <source>
        <dbReference type="EMBL" id="MFB9906875.1"/>
    </source>
</evidence>
<dbReference type="SMART" id="SM00267">
    <property type="entry name" value="GGDEF"/>
    <property type="match status" value="1"/>
</dbReference>
<dbReference type="PROSITE" id="PS50887">
    <property type="entry name" value="GGDEF"/>
    <property type="match status" value="1"/>
</dbReference>
<dbReference type="PROSITE" id="PS50112">
    <property type="entry name" value="PAS"/>
    <property type="match status" value="1"/>
</dbReference>
<dbReference type="Gene3D" id="3.20.20.450">
    <property type="entry name" value="EAL domain"/>
    <property type="match status" value="1"/>
</dbReference>
<evidence type="ECO:0000259" key="2">
    <source>
        <dbReference type="PROSITE" id="PS50113"/>
    </source>
</evidence>
<keyword evidence="6" id="KW-1185">Reference proteome</keyword>
<feature type="domain" description="PAC" evidence="2">
    <location>
        <begin position="224"/>
        <end position="276"/>
    </location>
</feature>
<dbReference type="PROSITE" id="PS50883">
    <property type="entry name" value="EAL"/>
    <property type="match status" value="1"/>
</dbReference>
<dbReference type="InterPro" id="IPR035919">
    <property type="entry name" value="EAL_sf"/>
</dbReference>
<protein>
    <submittedName>
        <fullName evidence="5">Bifunctional diguanylate cyclase/phosphodiesterase</fullName>
    </submittedName>
</protein>
<dbReference type="RefSeq" id="WP_377855887.1">
    <property type="nucleotide sequence ID" value="NZ_JBHLZU010000018.1"/>
</dbReference>
<dbReference type="PROSITE" id="PS50113">
    <property type="entry name" value="PAC"/>
    <property type="match status" value="1"/>
</dbReference>
<dbReference type="InterPro" id="IPR000014">
    <property type="entry name" value="PAS"/>
</dbReference>
<dbReference type="InterPro" id="IPR013656">
    <property type="entry name" value="PAS_4"/>
</dbReference>
<dbReference type="SUPFAM" id="SSF141868">
    <property type="entry name" value="EAL domain-like"/>
    <property type="match status" value="1"/>
</dbReference>
<evidence type="ECO:0000259" key="3">
    <source>
        <dbReference type="PROSITE" id="PS50883"/>
    </source>
</evidence>
<dbReference type="EMBL" id="JBHLZU010000018">
    <property type="protein sequence ID" value="MFB9906875.1"/>
    <property type="molecule type" value="Genomic_DNA"/>
</dbReference>
<dbReference type="Pfam" id="PF00990">
    <property type="entry name" value="GGDEF"/>
    <property type="match status" value="1"/>
</dbReference>
<dbReference type="InterPro" id="IPR000160">
    <property type="entry name" value="GGDEF_dom"/>
</dbReference>
<gene>
    <name evidence="5" type="ORF">ACFFQA_23310</name>
</gene>
<proteinExistence type="predicted"/>
<dbReference type="SUPFAM" id="SSF55073">
    <property type="entry name" value="Nucleotide cyclase"/>
    <property type="match status" value="1"/>
</dbReference>
<dbReference type="InterPro" id="IPR029787">
    <property type="entry name" value="Nucleotide_cyclase"/>
</dbReference>
<dbReference type="NCBIfam" id="TIGR00254">
    <property type="entry name" value="GGDEF"/>
    <property type="match status" value="1"/>
</dbReference>
<evidence type="ECO:0000313" key="6">
    <source>
        <dbReference type="Proteomes" id="UP001589693"/>
    </source>
</evidence>
<dbReference type="Pfam" id="PF08448">
    <property type="entry name" value="PAS_4"/>
    <property type="match status" value="1"/>
</dbReference>
<dbReference type="InterPro" id="IPR001633">
    <property type="entry name" value="EAL_dom"/>
</dbReference>
<evidence type="ECO:0000259" key="4">
    <source>
        <dbReference type="PROSITE" id="PS50887"/>
    </source>
</evidence>